<reference evidence="2 3" key="1">
    <citation type="submission" date="2019-02" db="EMBL/GenBank/DDBJ databases">
        <title>Genome sequencing of Clostridium botulinum clinical isolates.</title>
        <authorList>
            <person name="Brunt J."/>
            <person name="Van Vliet A.H.M."/>
            <person name="Stringer S.C."/>
            <person name="Grant K.A."/>
            <person name="Carter A.C."/>
            <person name="Peck M.W."/>
        </authorList>
    </citation>
    <scope>NUCLEOTIDE SEQUENCE [LARGE SCALE GENOMIC DNA]</scope>
    <source>
        <strain evidence="2 3">R1125/03</strain>
    </source>
</reference>
<evidence type="ECO:0000256" key="1">
    <source>
        <dbReference type="SAM" id="Phobius"/>
    </source>
</evidence>
<evidence type="ECO:0000313" key="3">
    <source>
        <dbReference type="Proteomes" id="UP000473089"/>
    </source>
</evidence>
<protein>
    <submittedName>
        <fullName evidence="2">Uncharacterized protein</fullName>
    </submittedName>
</protein>
<feature type="transmembrane region" description="Helical" evidence="1">
    <location>
        <begin position="103"/>
        <end position="123"/>
    </location>
</feature>
<keyword evidence="1" id="KW-1133">Transmembrane helix</keyword>
<organism evidence="2 3">
    <name type="scientific">Clostridium botulinum</name>
    <dbReference type="NCBI Taxonomy" id="1491"/>
    <lineage>
        <taxon>Bacteria</taxon>
        <taxon>Bacillati</taxon>
        <taxon>Bacillota</taxon>
        <taxon>Clostridia</taxon>
        <taxon>Eubacteriales</taxon>
        <taxon>Clostridiaceae</taxon>
        <taxon>Clostridium</taxon>
    </lineage>
</organism>
<dbReference type="EMBL" id="SGJP01000012">
    <property type="protein sequence ID" value="NFA60248.1"/>
    <property type="molecule type" value="Genomic_DNA"/>
</dbReference>
<dbReference type="AlphaFoldDB" id="A0A6M0SXM9"/>
<comment type="caution">
    <text evidence="2">The sequence shown here is derived from an EMBL/GenBank/DDBJ whole genome shotgun (WGS) entry which is preliminary data.</text>
</comment>
<keyword evidence="1" id="KW-0812">Transmembrane</keyword>
<dbReference type="Proteomes" id="UP000473089">
    <property type="component" value="Unassembled WGS sequence"/>
</dbReference>
<accession>A0A6M0SXM9</accession>
<feature type="transmembrane region" description="Helical" evidence="1">
    <location>
        <begin position="47"/>
        <end position="65"/>
    </location>
</feature>
<sequence>MICSKCSNNIDDDSLLCSFCGSTVKRDNEVKVSKDINTKTSNTNGGIFLGLGIIIAIVGCVLFFISAQQISEAAESIIEIRSVSGDSIAEAYYQGIGKALKGFAMFCRALGISILTIPMISALRHSNN</sequence>
<gene>
    <name evidence="2" type="ORF">EXM42_07535</name>
</gene>
<proteinExistence type="predicted"/>
<name>A0A6M0SXM9_CLOBO</name>
<evidence type="ECO:0000313" key="2">
    <source>
        <dbReference type="EMBL" id="NFA60248.1"/>
    </source>
</evidence>
<keyword evidence="1" id="KW-0472">Membrane</keyword>